<evidence type="ECO:0000313" key="3">
    <source>
        <dbReference type="Proteomes" id="UP000634011"/>
    </source>
</evidence>
<sequence length="96" mass="10873">MPTAIWNNKIIAEASENEVIVLEGNVYFPPQNVDQNYLKHSDKQTVCHWKGTANYFDIVADEQTNANAGWTYLQPKDAAKKITGYIAFWRGVQIVA</sequence>
<organism evidence="2 3">
    <name type="scientific">Undibacterium jejuense</name>
    <dbReference type="NCBI Taxonomy" id="1344949"/>
    <lineage>
        <taxon>Bacteria</taxon>
        <taxon>Pseudomonadati</taxon>
        <taxon>Pseudomonadota</taxon>
        <taxon>Betaproteobacteria</taxon>
        <taxon>Burkholderiales</taxon>
        <taxon>Oxalobacteraceae</taxon>
        <taxon>Undibacterium</taxon>
    </lineage>
</organism>
<evidence type="ECO:0000313" key="2">
    <source>
        <dbReference type="EMBL" id="MBC3864037.1"/>
    </source>
</evidence>
<dbReference type="Proteomes" id="UP000634011">
    <property type="component" value="Unassembled WGS sequence"/>
</dbReference>
<feature type="domain" description="DUF427" evidence="1">
    <location>
        <begin position="4"/>
        <end position="90"/>
    </location>
</feature>
<keyword evidence="3" id="KW-1185">Reference proteome</keyword>
<comment type="caution">
    <text evidence="2">The sequence shown here is derived from an EMBL/GenBank/DDBJ whole genome shotgun (WGS) entry which is preliminary data.</text>
</comment>
<accession>A0A923HGD6</accession>
<gene>
    <name evidence="2" type="ORF">H8K32_18165</name>
</gene>
<evidence type="ECO:0000259" key="1">
    <source>
        <dbReference type="Pfam" id="PF04248"/>
    </source>
</evidence>
<dbReference type="PANTHER" id="PTHR34310">
    <property type="entry name" value="DUF427 DOMAIN PROTEIN (AFU_ORTHOLOGUE AFUA_3G02220)"/>
    <property type="match status" value="1"/>
</dbReference>
<dbReference type="InterPro" id="IPR038694">
    <property type="entry name" value="DUF427_sf"/>
</dbReference>
<dbReference type="PANTHER" id="PTHR34310:SF5">
    <property type="entry name" value="DUF427 DOMAIN PROTEIN (AFU_ORTHOLOGUE AFUA_3G02220)"/>
    <property type="match status" value="1"/>
</dbReference>
<dbReference type="RefSeq" id="WP_186913978.1">
    <property type="nucleotide sequence ID" value="NZ_JACOFV010000020.1"/>
</dbReference>
<dbReference type="InterPro" id="IPR007361">
    <property type="entry name" value="DUF427"/>
</dbReference>
<reference evidence="2" key="1">
    <citation type="submission" date="2020-08" db="EMBL/GenBank/DDBJ databases">
        <title>Novel species isolated from subtropical streams in China.</title>
        <authorList>
            <person name="Lu H."/>
        </authorList>
    </citation>
    <scope>NUCLEOTIDE SEQUENCE</scope>
    <source>
        <strain evidence="2">KACC 12607</strain>
    </source>
</reference>
<protein>
    <submittedName>
        <fullName evidence="2">DUF427 domain-containing protein</fullName>
    </submittedName>
</protein>
<proteinExistence type="predicted"/>
<dbReference type="EMBL" id="JACOFV010000020">
    <property type="protein sequence ID" value="MBC3864037.1"/>
    <property type="molecule type" value="Genomic_DNA"/>
</dbReference>
<dbReference type="Pfam" id="PF04248">
    <property type="entry name" value="NTP_transf_9"/>
    <property type="match status" value="1"/>
</dbReference>
<name>A0A923HGD6_9BURK</name>
<dbReference type="Gene3D" id="2.170.150.40">
    <property type="entry name" value="Domain of unknown function (DUF427)"/>
    <property type="match status" value="1"/>
</dbReference>
<dbReference type="AlphaFoldDB" id="A0A923HGD6"/>